<evidence type="ECO:0000256" key="6">
    <source>
        <dbReference type="HAMAP-Rule" id="MF_00361"/>
    </source>
</evidence>
<dbReference type="GO" id="GO:0019674">
    <property type="term" value="P:NAD+ metabolic process"/>
    <property type="evidence" value="ECO:0007669"/>
    <property type="project" value="InterPro"/>
</dbReference>
<comment type="caution">
    <text evidence="7">The sequence shown here is derived from an EMBL/GenBank/DDBJ whole genome shotgun (WGS) entry which is preliminary data.</text>
</comment>
<feature type="binding site" evidence="6">
    <location>
        <position position="127"/>
    </location>
    <ligand>
        <name>NAD(+)</name>
        <dbReference type="ChEBI" id="CHEBI:57540"/>
    </ligand>
</feature>
<evidence type="ECO:0000256" key="1">
    <source>
        <dbReference type="ARBA" id="ARBA00022679"/>
    </source>
</evidence>
<dbReference type="Gene3D" id="2.60.200.30">
    <property type="entry name" value="Probable inorganic polyphosphate/atp-NAD kinase, domain 2"/>
    <property type="match status" value="1"/>
</dbReference>
<feature type="binding site" evidence="6">
    <location>
        <begin position="153"/>
        <end position="158"/>
    </location>
    <ligand>
        <name>NAD(+)</name>
        <dbReference type="ChEBI" id="CHEBI:57540"/>
    </ligand>
</feature>
<dbReference type="InterPro" id="IPR017437">
    <property type="entry name" value="ATP-NAD_kinase_PpnK-typ_C"/>
</dbReference>
<evidence type="ECO:0000256" key="5">
    <source>
        <dbReference type="ARBA" id="ARBA00047925"/>
    </source>
</evidence>
<feature type="binding site" evidence="6">
    <location>
        <begin position="47"/>
        <end position="48"/>
    </location>
    <ligand>
        <name>NAD(+)</name>
        <dbReference type="ChEBI" id="CHEBI:57540"/>
    </ligand>
</feature>
<sequence length="253" mass="27529">MTTIGVIYKKEDKLIAGTARQVIKELEGKGYTLDLNKAKFVITLGGDGTILRAARLLAENKIPILSIHMGGLGFMAEIELHKLDEALALVKKGKFTIDERMMMEAQVGGRKMTALNDIVICKSGIARVIKLELKGVAEYTADGMIFSTATGSTAYNLSAGGPILTPESKSIVVSAICPHSISNRSIVMDGPIDVVLNRGKETLLTADGQHMVPLREGQKIRIQTSELKARFIRLRGARFFERIKEAFGFGPNV</sequence>
<dbReference type="GO" id="GO:0051287">
    <property type="term" value="F:NAD binding"/>
    <property type="evidence" value="ECO:0007669"/>
    <property type="project" value="UniProtKB-ARBA"/>
</dbReference>
<keyword evidence="4 6" id="KW-0520">NAD</keyword>
<comment type="similarity">
    <text evidence="6">Belongs to the NAD kinase family.</text>
</comment>
<comment type="subcellular location">
    <subcellularLocation>
        <location evidence="6">Cytoplasm</location>
    </subcellularLocation>
</comment>
<keyword evidence="6" id="KW-0547">Nucleotide-binding</keyword>
<dbReference type="Proteomes" id="UP000176915">
    <property type="component" value="Unassembled WGS sequence"/>
</dbReference>
<comment type="cofactor">
    <cofactor evidence="6">
        <name>a divalent metal cation</name>
        <dbReference type="ChEBI" id="CHEBI:60240"/>
    </cofactor>
</comment>
<dbReference type="GO" id="GO:0005737">
    <property type="term" value="C:cytoplasm"/>
    <property type="evidence" value="ECO:0007669"/>
    <property type="project" value="UniProtKB-SubCell"/>
</dbReference>
<dbReference type="AlphaFoldDB" id="A0A1F5SZG8"/>
<keyword evidence="3 6" id="KW-0521">NADP</keyword>
<keyword evidence="6" id="KW-0067">ATP-binding</keyword>
<keyword evidence="2 6" id="KW-0418">Kinase</keyword>
<dbReference type="InterPro" id="IPR017438">
    <property type="entry name" value="ATP-NAD_kinase_N"/>
</dbReference>
<proteinExistence type="inferred from homology"/>
<comment type="catalytic activity">
    <reaction evidence="5 6">
        <text>NAD(+) + ATP = ADP + NADP(+) + H(+)</text>
        <dbReference type="Rhea" id="RHEA:18629"/>
        <dbReference type="ChEBI" id="CHEBI:15378"/>
        <dbReference type="ChEBI" id="CHEBI:30616"/>
        <dbReference type="ChEBI" id="CHEBI:57540"/>
        <dbReference type="ChEBI" id="CHEBI:58349"/>
        <dbReference type="ChEBI" id="CHEBI:456216"/>
        <dbReference type="EC" id="2.7.1.23"/>
    </reaction>
</comment>
<evidence type="ECO:0000256" key="2">
    <source>
        <dbReference type="ARBA" id="ARBA00022777"/>
    </source>
</evidence>
<feature type="active site" description="Proton acceptor" evidence="6">
    <location>
        <position position="47"/>
    </location>
</feature>
<evidence type="ECO:0000256" key="3">
    <source>
        <dbReference type="ARBA" id="ARBA00022857"/>
    </source>
</evidence>
<organism evidence="7 8">
    <name type="scientific">Candidatus Falkowbacteria bacterium RIFCSPLOWO2_12_FULL_45_13</name>
    <dbReference type="NCBI Taxonomy" id="1797991"/>
    <lineage>
        <taxon>Bacteria</taxon>
        <taxon>Candidatus Falkowiibacteriota</taxon>
    </lineage>
</organism>
<accession>A0A1F5SZG8</accession>
<dbReference type="PANTHER" id="PTHR20275">
    <property type="entry name" value="NAD KINASE"/>
    <property type="match status" value="1"/>
</dbReference>
<evidence type="ECO:0000313" key="7">
    <source>
        <dbReference type="EMBL" id="OGF32117.1"/>
    </source>
</evidence>
<dbReference type="GO" id="GO:0005524">
    <property type="term" value="F:ATP binding"/>
    <property type="evidence" value="ECO:0007669"/>
    <property type="project" value="UniProtKB-KW"/>
</dbReference>
<dbReference type="GO" id="GO:0006741">
    <property type="term" value="P:NADP+ biosynthetic process"/>
    <property type="evidence" value="ECO:0007669"/>
    <property type="project" value="UniProtKB-UniRule"/>
</dbReference>
<dbReference type="PANTHER" id="PTHR20275:SF0">
    <property type="entry name" value="NAD KINASE"/>
    <property type="match status" value="1"/>
</dbReference>
<dbReference type="Pfam" id="PF20143">
    <property type="entry name" value="NAD_kinase_C"/>
    <property type="match status" value="1"/>
</dbReference>
<reference evidence="7 8" key="1">
    <citation type="journal article" date="2016" name="Nat. Commun.">
        <title>Thousands of microbial genomes shed light on interconnected biogeochemical processes in an aquifer system.</title>
        <authorList>
            <person name="Anantharaman K."/>
            <person name="Brown C.T."/>
            <person name="Hug L.A."/>
            <person name="Sharon I."/>
            <person name="Castelle C.J."/>
            <person name="Probst A.J."/>
            <person name="Thomas B.C."/>
            <person name="Singh A."/>
            <person name="Wilkins M.J."/>
            <person name="Karaoz U."/>
            <person name="Brodie E.L."/>
            <person name="Williams K.H."/>
            <person name="Hubbard S.S."/>
            <person name="Banfield J.F."/>
        </authorList>
    </citation>
    <scope>NUCLEOTIDE SEQUENCE [LARGE SCALE GENOMIC DNA]</scope>
</reference>
<dbReference type="SUPFAM" id="SSF111331">
    <property type="entry name" value="NAD kinase/diacylglycerol kinase-like"/>
    <property type="match status" value="1"/>
</dbReference>
<feature type="binding site" evidence="6">
    <location>
        <position position="142"/>
    </location>
    <ligand>
        <name>NAD(+)</name>
        <dbReference type="ChEBI" id="CHEBI:57540"/>
    </ligand>
</feature>
<protein>
    <recommendedName>
        <fullName evidence="6">NAD kinase</fullName>
        <ecNumber evidence="6">2.7.1.23</ecNumber>
    </recommendedName>
    <alternativeName>
        <fullName evidence="6">ATP-dependent NAD kinase</fullName>
    </alternativeName>
</protein>
<evidence type="ECO:0000256" key="4">
    <source>
        <dbReference type="ARBA" id="ARBA00023027"/>
    </source>
</evidence>
<dbReference type="InterPro" id="IPR002504">
    <property type="entry name" value="NADK"/>
</dbReference>
<feature type="binding site" evidence="6">
    <location>
        <position position="209"/>
    </location>
    <ligand>
        <name>NAD(+)</name>
        <dbReference type="ChEBI" id="CHEBI:57540"/>
    </ligand>
</feature>
<dbReference type="GO" id="GO:0046872">
    <property type="term" value="F:metal ion binding"/>
    <property type="evidence" value="ECO:0007669"/>
    <property type="project" value="UniProtKB-UniRule"/>
</dbReference>
<dbReference type="InterPro" id="IPR016064">
    <property type="entry name" value="NAD/diacylglycerol_kinase_sf"/>
</dbReference>
<feature type="binding site" evidence="6">
    <location>
        <begin position="116"/>
        <end position="117"/>
    </location>
    <ligand>
        <name>NAD(+)</name>
        <dbReference type="ChEBI" id="CHEBI:57540"/>
    </ligand>
</feature>
<comment type="caution">
    <text evidence="6">Lacks conserved residue(s) required for the propagation of feature annotation.</text>
</comment>
<dbReference type="EMBL" id="MFFY01000004">
    <property type="protein sequence ID" value="OGF32117.1"/>
    <property type="molecule type" value="Genomic_DNA"/>
</dbReference>
<keyword evidence="1 6" id="KW-0808">Transferase</keyword>
<evidence type="ECO:0000313" key="8">
    <source>
        <dbReference type="Proteomes" id="UP000176915"/>
    </source>
</evidence>
<gene>
    <name evidence="6" type="primary">nadK</name>
    <name evidence="7" type="ORF">A3H09_00280</name>
</gene>
<feature type="binding site" evidence="6">
    <location>
        <position position="52"/>
    </location>
    <ligand>
        <name>NAD(+)</name>
        <dbReference type="ChEBI" id="CHEBI:57540"/>
    </ligand>
</feature>
<dbReference type="EC" id="2.7.1.23" evidence="6"/>
<dbReference type="Gene3D" id="3.40.50.10330">
    <property type="entry name" value="Probable inorganic polyphosphate/atp-NAD kinase, domain 1"/>
    <property type="match status" value="1"/>
</dbReference>
<keyword evidence="6" id="KW-0963">Cytoplasm</keyword>
<comment type="function">
    <text evidence="6">Involved in the regulation of the intracellular balance of NAD and NADP, and is a key enzyme in the biosynthesis of NADP. Catalyzes specifically the phosphorylation on 2'-hydroxyl of the adenosine moiety of NAD to yield NADP.</text>
</comment>
<dbReference type="GO" id="GO:0003951">
    <property type="term" value="F:NAD+ kinase activity"/>
    <property type="evidence" value="ECO:0007669"/>
    <property type="project" value="UniProtKB-UniRule"/>
</dbReference>
<dbReference type="HAMAP" id="MF_00361">
    <property type="entry name" value="NAD_kinase"/>
    <property type="match status" value="1"/>
</dbReference>
<name>A0A1F5SZG8_9BACT</name>
<dbReference type="Pfam" id="PF01513">
    <property type="entry name" value="NAD_kinase"/>
    <property type="match status" value="1"/>
</dbReference>